<proteinExistence type="predicted"/>
<dbReference type="EMBL" id="JBHUGY010000047">
    <property type="protein sequence ID" value="MFD2056825.1"/>
    <property type="molecule type" value="Genomic_DNA"/>
</dbReference>
<keyword evidence="3" id="KW-1185">Reference proteome</keyword>
<evidence type="ECO:0000256" key="1">
    <source>
        <dbReference type="SAM" id="SignalP"/>
    </source>
</evidence>
<organism evidence="2 3">
    <name type="scientific">Mesorhizobium calcicola</name>
    <dbReference type="NCBI Taxonomy" id="1300310"/>
    <lineage>
        <taxon>Bacteria</taxon>
        <taxon>Pseudomonadati</taxon>
        <taxon>Pseudomonadota</taxon>
        <taxon>Alphaproteobacteria</taxon>
        <taxon>Hyphomicrobiales</taxon>
        <taxon>Phyllobacteriaceae</taxon>
        <taxon>Mesorhizobium</taxon>
    </lineage>
</organism>
<keyword evidence="1" id="KW-0732">Signal</keyword>
<accession>A0ABW4WJT4</accession>
<protein>
    <submittedName>
        <fullName evidence="2">Uncharacterized protein</fullName>
    </submittedName>
</protein>
<sequence>MLKKIAFATILIQVAAFAGLVTETVLFTSTTTTQAAGAHPDGTVANH</sequence>
<reference evidence="3" key="1">
    <citation type="journal article" date="2019" name="Int. J. Syst. Evol. Microbiol.">
        <title>The Global Catalogue of Microorganisms (GCM) 10K type strain sequencing project: providing services to taxonomists for standard genome sequencing and annotation.</title>
        <authorList>
            <consortium name="The Broad Institute Genomics Platform"/>
            <consortium name="The Broad Institute Genome Sequencing Center for Infectious Disease"/>
            <person name="Wu L."/>
            <person name="Ma J."/>
        </authorList>
    </citation>
    <scope>NUCLEOTIDE SEQUENCE [LARGE SCALE GENOMIC DNA]</scope>
    <source>
        <strain evidence="3">CGMCC 1.16226</strain>
    </source>
</reference>
<dbReference type="Proteomes" id="UP001597349">
    <property type="component" value="Unassembled WGS sequence"/>
</dbReference>
<dbReference type="RefSeq" id="WP_379024292.1">
    <property type="nucleotide sequence ID" value="NZ_JBHUGY010000047.1"/>
</dbReference>
<comment type="caution">
    <text evidence="2">The sequence shown here is derived from an EMBL/GenBank/DDBJ whole genome shotgun (WGS) entry which is preliminary data.</text>
</comment>
<evidence type="ECO:0000313" key="3">
    <source>
        <dbReference type="Proteomes" id="UP001597349"/>
    </source>
</evidence>
<gene>
    <name evidence="2" type="ORF">ACFSQT_28230</name>
</gene>
<evidence type="ECO:0000313" key="2">
    <source>
        <dbReference type="EMBL" id="MFD2056825.1"/>
    </source>
</evidence>
<feature type="chain" id="PRO_5045890579" evidence="1">
    <location>
        <begin position="19"/>
        <end position="47"/>
    </location>
</feature>
<feature type="signal peptide" evidence="1">
    <location>
        <begin position="1"/>
        <end position="18"/>
    </location>
</feature>
<name>A0ABW4WJT4_9HYPH</name>